<dbReference type="InterPro" id="IPR013762">
    <property type="entry name" value="Integrase-like_cat_sf"/>
</dbReference>
<dbReference type="GO" id="GO:0015074">
    <property type="term" value="P:DNA integration"/>
    <property type="evidence" value="ECO:0007669"/>
    <property type="project" value="InterPro"/>
</dbReference>
<dbReference type="InterPro" id="IPR010998">
    <property type="entry name" value="Integrase_recombinase_N"/>
</dbReference>
<dbReference type="GO" id="GO:0003677">
    <property type="term" value="F:DNA binding"/>
    <property type="evidence" value="ECO:0007669"/>
    <property type="project" value="InterPro"/>
</dbReference>
<dbReference type="SUPFAM" id="SSF47823">
    <property type="entry name" value="lambda integrase-like, N-terminal domain"/>
    <property type="match status" value="1"/>
</dbReference>
<dbReference type="Gene3D" id="1.10.443.10">
    <property type="entry name" value="Intergrase catalytic core"/>
    <property type="match status" value="1"/>
</dbReference>
<name>A0A177V2V9_9BASI</name>
<accession>A0A177V2V9</accession>
<proteinExistence type="predicted"/>
<evidence type="ECO:0008006" key="4">
    <source>
        <dbReference type="Google" id="ProtNLM"/>
    </source>
</evidence>
<dbReference type="AlphaFoldDB" id="A0A177V2V9"/>
<sequence>MRSGFDFGIPEIRVTVTPPNHLSARSQPDAVDKVVEKETGMGRWKGPLSRAEVERLVGPFQTSPLGIIPKANGDVRLVQDFSWPREGPYASINAFIDSDEFITAWDGVRAVIDSLLKLDPNVEGASMDGKDAFRTCLAKPSQWPGLVVQTSEEVFFLDLFLPFGLVLATGVWGLVADATRSIIVKRMCGRVVILKWIDDFLVLRTDPAVCLDDVRTAADGLDFAWNEAKTADFSPRPIYIGWEWRIKERKVVLPRTKAESYRGKAAEFQFADPQSLEATQTLLQHVAFVARDLSPYLMELARFAATFPVDRPYMKLHVPEPLRNDMTLWVRALAETPFIRSFDVPEKVFPDDVWVDASTEWGLGVVIGERWSAWKWRPGWQSESRHIGWAEAVALELGLLAALACGASRSLIRFWSDNHGVIGEYKKGRSFGRQANTVLKRVLAVEKREMFRLDIRYIESVNNPADAPSRGELLPGQRLPSFKIPPPRTTLHRRSPDTSMRRLLIEDDSSPSTFAARGSGGSNTNRGRAETAFIPTPGSVFDTPAELQLRRSLFPNIPTLDRLLTWRPGVQLSFSLQTSSGVQLPNSKTHQHQVLRALRSSIEPNTRQQYGSAIGIFLAAVFDMGLAAADIFPLSEGLLLAFVGSCCGNRAVGTVKNYLAALSCWHRMWGQPWVIFPMVTQALKGVAKLAPLKKPLRAPIETVDLLAVRSFLSPTTDHLHAAVWSCALFSFFAVCRLSETTSPSAKFVDPSRHVTRDKVEPVRSVAGAAAIEVRLPWTKTTWTDGASKILSEAPGLLDPVHALLWHLSFIHHSRADPSVTTLFSYKVRAGRGWRLVPLTKDTFLAIFSDALRQAGRPSFQGHSFRIGGACFYWHKGATVPEIKLLGGWSSESFKIYLRDPLRGLVPVQQRLLLS</sequence>
<dbReference type="Gene3D" id="1.10.150.130">
    <property type="match status" value="1"/>
</dbReference>
<protein>
    <recommendedName>
        <fullName evidence="4">Reverse transcriptase domain-containing protein</fullName>
    </recommendedName>
</protein>
<dbReference type="InterPro" id="IPR011010">
    <property type="entry name" value="DNA_brk_join_enz"/>
</dbReference>
<dbReference type="Proteomes" id="UP000077671">
    <property type="component" value="Unassembled WGS sequence"/>
</dbReference>
<feature type="region of interest" description="Disordered" evidence="1">
    <location>
        <begin position="509"/>
        <end position="532"/>
    </location>
</feature>
<reference evidence="2" key="1">
    <citation type="submission" date="2016-04" db="EMBL/GenBank/DDBJ databases">
        <authorList>
            <person name="Nguyen H.D."/>
            <person name="Kesanakurti P."/>
            <person name="Cullis J."/>
            <person name="Levesque C.A."/>
            <person name="Hambleton S."/>
        </authorList>
    </citation>
    <scope>NUCLEOTIDE SEQUENCE</scope>
    <source>
        <strain evidence="2">DAOMC 238032</strain>
    </source>
</reference>
<dbReference type="InterPro" id="IPR052055">
    <property type="entry name" value="Hepadnavirus_pol/RT"/>
</dbReference>
<evidence type="ECO:0000313" key="3">
    <source>
        <dbReference type="Proteomes" id="UP000077671"/>
    </source>
</evidence>
<reference evidence="2" key="2">
    <citation type="journal article" date="2019" name="IMA Fungus">
        <title>Genome sequencing and comparison of five Tilletia species to identify candidate genes for the detection of regulated species infecting wheat.</title>
        <authorList>
            <person name="Nguyen H.D.T."/>
            <person name="Sultana T."/>
            <person name="Kesanakurti P."/>
            <person name="Hambleton S."/>
        </authorList>
    </citation>
    <scope>NUCLEOTIDE SEQUENCE</scope>
    <source>
        <strain evidence="2">DAOMC 238032</strain>
    </source>
</reference>
<gene>
    <name evidence="2" type="ORF">A4X03_0g3616</name>
</gene>
<organism evidence="2 3">
    <name type="scientific">Tilletia caries</name>
    <name type="common">wheat bunt fungus</name>
    <dbReference type="NCBI Taxonomy" id="13290"/>
    <lineage>
        <taxon>Eukaryota</taxon>
        <taxon>Fungi</taxon>
        <taxon>Dikarya</taxon>
        <taxon>Basidiomycota</taxon>
        <taxon>Ustilaginomycotina</taxon>
        <taxon>Exobasidiomycetes</taxon>
        <taxon>Tilletiales</taxon>
        <taxon>Tilletiaceae</taxon>
        <taxon>Tilletia</taxon>
    </lineage>
</organism>
<dbReference type="SUPFAM" id="SSF56349">
    <property type="entry name" value="DNA breaking-rejoining enzymes"/>
    <property type="match status" value="1"/>
</dbReference>
<evidence type="ECO:0000256" key="1">
    <source>
        <dbReference type="SAM" id="MobiDB-lite"/>
    </source>
</evidence>
<dbReference type="EMBL" id="LWDD02000429">
    <property type="protein sequence ID" value="KAE8261017.1"/>
    <property type="molecule type" value="Genomic_DNA"/>
</dbReference>
<comment type="caution">
    <text evidence="2">The sequence shown here is derived from an EMBL/GenBank/DDBJ whole genome shotgun (WGS) entry which is preliminary data.</text>
</comment>
<feature type="region of interest" description="Disordered" evidence="1">
    <location>
        <begin position="468"/>
        <end position="495"/>
    </location>
</feature>
<evidence type="ECO:0000313" key="2">
    <source>
        <dbReference type="EMBL" id="KAE8261017.1"/>
    </source>
</evidence>
<dbReference type="PANTHER" id="PTHR33050:SF7">
    <property type="entry name" value="RIBONUCLEASE H"/>
    <property type="match status" value="1"/>
</dbReference>
<dbReference type="PANTHER" id="PTHR33050">
    <property type="entry name" value="REVERSE TRANSCRIPTASE DOMAIN-CONTAINING PROTEIN"/>
    <property type="match status" value="1"/>
</dbReference>
<dbReference type="GO" id="GO:0006310">
    <property type="term" value="P:DNA recombination"/>
    <property type="evidence" value="ECO:0007669"/>
    <property type="project" value="InterPro"/>
</dbReference>